<sequence>MSLSRQSLSPTANLLRNSRLFSLPNPLPRPHVSESYGAGVIRESNTATLPYPTHQAIATTKSSLARGDWGLKRPIPSRSHIVQVSDPVLKVTQLDTIEHVTDFDSAADHVRTRQKWEEMGVPVMKGMTQMRDQDLSGTPPSGAFEIRDDTTSYDTDLGLDDAGLYLKALKKSMPSERAKAQWEVFNATWKEKWEEKKASWRSRGWGEQLADFESVQEKATAGRLQLREHHQKLYKTESKAFRTRWDAELATKEADWKARGLTNPEHPDRVAEAIAFKKLESKAAADLERRWAEKEAKLAEQTPASMPWLLDFTAFAREQEEAKRVLRQELAATPFTPLTPPPVDPIVHNTRRWKHDGPWLPGMGADDFATYLSKQISARKKEFQAYLVEYVKTEIYTARRLAATKTSPEEMPLDPEEAEAWLSTQEKKWRHITASEIQDGIKALRKETANDPLTSKLVRKLILPFLKLPAIKFKHKAYSKDASSRDIDAYQFDQETAPLSTHPSAGLGYLRTKSYITNHPILGPQAHPAPITARVVQARRTAYKNESYARLGVGGFVANDQFRSSDPRPGGRFNATNAKDVETIDVDTPGGKKILVHPLFASVSNDGRVHVKIVRATGPEGAVARGELDDRPPVREPMEKDPLRDLGSLGRSGVRELDEMSGEAAALNQFLRAGGEGRGSPGAGFPGVAQALRGD</sequence>
<feature type="region of interest" description="Disordered" evidence="1">
    <location>
        <begin position="623"/>
        <end position="652"/>
    </location>
</feature>
<evidence type="ECO:0000313" key="2">
    <source>
        <dbReference type="EMBL" id="CAE7175252.1"/>
    </source>
</evidence>
<dbReference type="AlphaFoldDB" id="A0A6S6W500"/>
<protein>
    <submittedName>
        <fullName evidence="2">Mit-ribos-Mrp51 multi-domain protein</fullName>
    </submittedName>
</protein>
<dbReference type="EMBL" id="HG992981">
    <property type="protein sequence ID" value="CAE7175252.1"/>
    <property type="molecule type" value="Genomic_DNA"/>
</dbReference>
<reference evidence="2" key="1">
    <citation type="submission" date="2021-02" db="EMBL/GenBank/DDBJ databases">
        <authorList>
            <person name="Syme A R."/>
            <person name="Syme A R."/>
            <person name="Moolhuijzen P."/>
        </authorList>
    </citation>
    <scope>NUCLEOTIDE SEQUENCE</scope>
    <source>
        <strain evidence="2">W1-1</strain>
    </source>
</reference>
<dbReference type="PANTHER" id="PTHR28058:SF1">
    <property type="entry name" value="SMALL RIBOSOMAL SUBUNIT PROTEIN BS1M"/>
    <property type="match status" value="1"/>
</dbReference>
<feature type="region of interest" description="Disordered" evidence="1">
    <location>
        <begin position="673"/>
        <end position="695"/>
    </location>
</feature>
<gene>
    <name evidence="2" type="ORF">PTTW11_05772</name>
</gene>
<feature type="compositionally biased region" description="Basic and acidic residues" evidence="1">
    <location>
        <begin position="626"/>
        <end position="644"/>
    </location>
</feature>
<feature type="compositionally biased region" description="Gly residues" evidence="1">
    <location>
        <begin position="674"/>
        <end position="685"/>
    </location>
</feature>
<dbReference type="GO" id="GO:0003735">
    <property type="term" value="F:structural constituent of ribosome"/>
    <property type="evidence" value="ECO:0007669"/>
    <property type="project" value="TreeGrafter"/>
</dbReference>
<dbReference type="InterPro" id="IPR016712">
    <property type="entry name" value="Rbsml_bS1m-like"/>
</dbReference>
<dbReference type="GO" id="GO:0005763">
    <property type="term" value="C:mitochondrial small ribosomal subunit"/>
    <property type="evidence" value="ECO:0007669"/>
    <property type="project" value="TreeGrafter"/>
</dbReference>
<evidence type="ECO:0000313" key="3">
    <source>
        <dbReference type="Proteomes" id="UP000472372"/>
    </source>
</evidence>
<dbReference type="Pfam" id="PF11709">
    <property type="entry name" value="Mit_ribos_Mrp51"/>
    <property type="match status" value="2"/>
</dbReference>
<accession>A0A6S6W500</accession>
<evidence type="ECO:0000256" key="1">
    <source>
        <dbReference type="SAM" id="MobiDB-lite"/>
    </source>
</evidence>
<name>A0A6S6W500_9PLEO</name>
<organism evidence="2 3">
    <name type="scientific">Pyrenophora teres f. teres</name>
    <dbReference type="NCBI Taxonomy" id="97479"/>
    <lineage>
        <taxon>Eukaryota</taxon>
        <taxon>Fungi</taxon>
        <taxon>Dikarya</taxon>
        <taxon>Ascomycota</taxon>
        <taxon>Pezizomycotina</taxon>
        <taxon>Dothideomycetes</taxon>
        <taxon>Pleosporomycetidae</taxon>
        <taxon>Pleosporales</taxon>
        <taxon>Pleosporineae</taxon>
        <taxon>Pleosporaceae</taxon>
        <taxon>Pyrenophora</taxon>
    </lineage>
</organism>
<proteinExistence type="predicted"/>
<dbReference type="PANTHER" id="PTHR28058">
    <property type="entry name" value="37S RIBOSOMAL PROTEIN MRP51, MITOCHONDRIAL"/>
    <property type="match status" value="1"/>
</dbReference>
<dbReference type="Proteomes" id="UP000472372">
    <property type="component" value="Chromosome 5"/>
</dbReference>
<dbReference type="GO" id="GO:0070124">
    <property type="term" value="P:mitochondrial translational initiation"/>
    <property type="evidence" value="ECO:0007669"/>
    <property type="project" value="TreeGrafter"/>
</dbReference>